<comment type="caution">
    <text evidence="2">The sequence shown here is derived from an EMBL/GenBank/DDBJ whole genome shotgun (WGS) entry which is preliminary data.</text>
</comment>
<dbReference type="Proteomes" id="UP000319103">
    <property type="component" value="Unassembled WGS sequence"/>
</dbReference>
<evidence type="ECO:0000313" key="3">
    <source>
        <dbReference type="Proteomes" id="UP000319103"/>
    </source>
</evidence>
<proteinExistence type="predicted"/>
<feature type="region of interest" description="Disordered" evidence="1">
    <location>
        <begin position="160"/>
        <end position="203"/>
    </location>
</feature>
<keyword evidence="3" id="KW-1185">Reference proteome</keyword>
<gene>
    <name evidence="2" type="ORF">E6W39_01055</name>
</gene>
<evidence type="ECO:0000313" key="2">
    <source>
        <dbReference type="EMBL" id="TQF07951.1"/>
    </source>
</evidence>
<evidence type="ECO:0000256" key="1">
    <source>
        <dbReference type="SAM" id="MobiDB-lite"/>
    </source>
</evidence>
<dbReference type="EMBL" id="VIGB01000002">
    <property type="protein sequence ID" value="TQF07951.1"/>
    <property type="molecule type" value="Genomic_DNA"/>
</dbReference>
<dbReference type="OrthoDB" id="4114465at2"/>
<sequence length="203" mass="21744">MKQMTDAEFGSSSIERAWEPPEEVVVPYALACSPHLQPEDYGVLIRLLLRDPEQPSGVLALAEEFQASGWRMGASRLRGVLGRLQKAGHVSHERDGYDQETSRPKWRFRVYRNPANNSAYVNQGTAAASQVSPMVRNPTRQGAQVGADGAISNVYAGRADGAVSDTSGSDGAVSDTSETNIYAGQADGAISSASAPSPHTPRW</sequence>
<dbReference type="AlphaFoldDB" id="A0A540WFZ6"/>
<reference evidence="2 3" key="1">
    <citation type="submission" date="2019-06" db="EMBL/GenBank/DDBJ databases">
        <title>Description of Kitasatospora acidophila sp. nov. isolated from pine grove soil, and reclassification of Streptomyces novaecaesareae to Kitasatospora novaeceasareae comb. nov.</title>
        <authorList>
            <person name="Kim M.J."/>
        </authorList>
    </citation>
    <scope>NUCLEOTIDE SEQUENCE [LARGE SCALE GENOMIC DNA]</scope>
    <source>
        <strain evidence="2 3">MMS16-CNU292</strain>
    </source>
</reference>
<organism evidence="2 3">
    <name type="scientific">Kitasatospora acidiphila</name>
    <dbReference type="NCBI Taxonomy" id="2567942"/>
    <lineage>
        <taxon>Bacteria</taxon>
        <taxon>Bacillati</taxon>
        <taxon>Actinomycetota</taxon>
        <taxon>Actinomycetes</taxon>
        <taxon>Kitasatosporales</taxon>
        <taxon>Streptomycetaceae</taxon>
        <taxon>Kitasatospora</taxon>
    </lineage>
</organism>
<name>A0A540WFZ6_9ACTN</name>
<protein>
    <submittedName>
        <fullName evidence="2">Uncharacterized protein</fullName>
    </submittedName>
</protein>
<feature type="compositionally biased region" description="Polar residues" evidence="1">
    <location>
        <begin position="164"/>
        <end position="182"/>
    </location>
</feature>
<accession>A0A540WFZ6</accession>
<dbReference type="RefSeq" id="WP_141631816.1">
    <property type="nucleotide sequence ID" value="NZ_VIGB01000002.1"/>
</dbReference>